<organism evidence="13 14">
    <name type="scientific">Kaistella carnis</name>
    <dbReference type="NCBI Taxonomy" id="1241979"/>
    <lineage>
        <taxon>Bacteria</taxon>
        <taxon>Pseudomonadati</taxon>
        <taxon>Bacteroidota</taxon>
        <taxon>Flavobacteriia</taxon>
        <taxon>Flavobacteriales</taxon>
        <taxon>Weeksellaceae</taxon>
        <taxon>Chryseobacterium group</taxon>
        <taxon>Kaistella</taxon>
    </lineage>
</organism>
<dbReference type="GO" id="GO:0052655">
    <property type="term" value="F:L-valine-2-oxoglutarate transaminase activity"/>
    <property type="evidence" value="ECO:0007669"/>
    <property type="project" value="RHEA"/>
</dbReference>
<comment type="catalytic activity">
    <reaction evidence="11 12">
        <text>L-leucine + 2-oxoglutarate = 4-methyl-2-oxopentanoate + L-glutamate</text>
        <dbReference type="Rhea" id="RHEA:18321"/>
        <dbReference type="ChEBI" id="CHEBI:16810"/>
        <dbReference type="ChEBI" id="CHEBI:17865"/>
        <dbReference type="ChEBI" id="CHEBI:29985"/>
        <dbReference type="ChEBI" id="CHEBI:57427"/>
        <dbReference type="EC" id="2.6.1.42"/>
    </reaction>
</comment>
<protein>
    <recommendedName>
        <fullName evidence="12">Branched-chain-amino-acid aminotransferase</fullName>
        <shortName evidence="12">BCAT</shortName>
        <ecNumber evidence="12">2.6.1.42</ecNumber>
    </recommendedName>
</protein>
<reference evidence="14" key="1">
    <citation type="submission" date="2018-11" db="EMBL/GenBank/DDBJ databases">
        <title>Proposal to divide the Flavobacteriaceae and reorganize its genera based on Amino Acid Identity values calculated from whole genome sequences.</title>
        <authorList>
            <person name="Nicholson A.C."/>
            <person name="Gulvik C.A."/>
            <person name="Whitney A.M."/>
            <person name="Humrighouse B.W."/>
            <person name="Bell M."/>
            <person name="Holmes B."/>
            <person name="Steigerwalt A.G."/>
            <person name="Villarma A."/>
            <person name="Sheth M."/>
            <person name="Batra D."/>
            <person name="Pryor J."/>
            <person name="Bernardet J.-F."/>
            <person name="Hugo C."/>
            <person name="Kampfer P."/>
            <person name="Newman J.D."/>
            <person name="McQuiston J.R."/>
        </authorList>
    </citation>
    <scope>NUCLEOTIDE SEQUENCE [LARGE SCALE GENOMIC DNA]</scope>
    <source>
        <strain evidence="14">G0081</strain>
    </source>
</reference>
<dbReference type="PANTHER" id="PTHR42743">
    <property type="entry name" value="AMINO-ACID AMINOTRANSFERASE"/>
    <property type="match status" value="1"/>
</dbReference>
<dbReference type="OrthoDB" id="9804984at2"/>
<comment type="catalytic activity">
    <reaction evidence="9 12">
        <text>L-valine + 2-oxoglutarate = 3-methyl-2-oxobutanoate + L-glutamate</text>
        <dbReference type="Rhea" id="RHEA:24813"/>
        <dbReference type="ChEBI" id="CHEBI:11851"/>
        <dbReference type="ChEBI" id="CHEBI:16810"/>
        <dbReference type="ChEBI" id="CHEBI:29985"/>
        <dbReference type="ChEBI" id="CHEBI:57762"/>
        <dbReference type="EC" id="2.6.1.42"/>
    </reaction>
</comment>
<dbReference type="Gene3D" id="3.30.470.10">
    <property type="match status" value="1"/>
</dbReference>
<comment type="cofactor">
    <cofactor evidence="1 12">
        <name>pyridoxal 5'-phosphate</name>
        <dbReference type="ChEBI" id="CHEBI:597326"/>
    </cofactor>
</comment>
<dbReference type="SUPFAM" id="SSF56752">
    <property type="entry name" value="D-aminoacid aminotransferase-like PLP-dependent enzymes"/>
    <property type="match status" value="1"/>
</dbReference>
<dbReference type="UniPathway" id="UPA00047">
    <property type="reaction ID" value="UER00058"/>
</dbReference>
<evidence type="ECO:0000256" key="11">
    <source>
        <dbReference type="ARBA" id="ARBA00049229"/>
    </source>
</evidence>
<dbReference type="RefSeq" id="WP_125024984.1">
    <property type="nucleotide sequence ID" value="NZ_CP034159.1"/>
</dbReference>
<keyword evidence="8 12" id="KW-0663">Pyridoxal phosphate</keyword>
<evidence type="ECO:0000256" key="3">
    <source>
        <dbReference type="ARBA" id="ARBA00004931"/>
    </source>
</evidence>
<dbReference type="GO" id="GO:0009098">
    <property type="term" value="P:L-leucine biosynthetic process"/>
    <property type="evidence" value="ECO:0007669"/>
    <property type="project" value="UniProtKB-UniPathway"/>
</dbReference>
<sequence>MYYDHKTLLYLDGKFVKASDASTDLYSQTLHYGYGVFEGIRAYKTENGTSIFKAKEHYERLKNSAELINIPFNYNVDELVQVTYDLLEKNNLSDAYVRPLVFCDPNMSLTQPNNVSLMICAWEWGAYLGDQQLRLSVASYCRPHPRSVKIEAKVCGHYVNSILATTEAKRNGFDEALVLDSDGYLAEGPGANFFFEKDGVLYTPQLGNILPGITRATVLELGEKLGLEIKQGLFRPEELKTADSAFYCGTAAEVIGIESVDETKFPLKWSNSLGKKLQDEYSKLVRTSELKLSTVN</sequence>
<dbReference type="PANTHER" id="PTHR42743:SF11">
    <property type="entry name" value="AMINODEOXYCHORISMATE LYASE"/>
    <property type="match status" value="1"/>
</dbReference>
<dbReference type="EMBL" id="CP034159">
    <property type="protein sequence ID" value="AZI33480.1"/>
    <property type="molecule type" value="Genomic_DNA"/>
</dbReference>
<dbReference type="EC" id="2.6.1.42" evidence="12"/>
<evidence type="ECO:0000256" key="1">
    <source>
        <dbReference type="ARBA" id="ARBA00001933"/>
    </source>
</evidence>
<dbReference type="AlphaFoldDB" id="A0A3G8XJ96"/>
<dbReference type="KEGG" id="ccas:EIB73_09925"/>
<dbReference type="UniPathway" id="UPA00049">
    <property type="reaction ID" value="UER00062"/>
</dbReference>
<keyword evidence="12" id="KW-0028">Amino-acid biosynthesis</keyword>
<dbReference type="GO" id="GO:0052656">
    <property type="term" value="F:L-isoleucine-2-oxoglutarate transaminase activity"/>
    <property type="evidence" value="ECO:0007669"/>
    <property type="project" value="RHEA"/>
</dbReference>
<dbReference type="GO" id="GO:0009097">
    <property type="term" value="P:isoleucine biosynthetic process"/>
    <property type="evidence" value="ECO:0007669"/>
    <property type="project" value="UniProtKB-UniPathway"/>
</dbReference>
<evidence type="ECO:0000256" key="2">
    <source>
        <dbReference type="ARBA" id="ARBA00004824"/>
    </source>
</evidence>
<comment type="pathway">
    <text evidence="2 12">Amino-acid biosynthesis; L-isoleucine biosynthesis; L-isoleucine from 2-oxobutanoate: step 4/4.</text>
</comment>
<accession>A0A3G8XJ96</accession>
<keyword evidence="7 12" id="KW-0808">Transferase</keyword>
<evidence type="ECO:0000256" key="10">
    <source>
        <dbReference type="ARBA" id="ARBA00048798"/>
    </source>
</evidence>
<comment type="similarity">
    <text evidence="5 12">Belongs to the class-IV pyridoxal-phosphate-dependent aminotransferase family.</text>
</comment>
<keyword evidence="6 12" id="KW-0032">Aminotransferase</keyword>
<evidence type="ECO:0000256" key="6">
    <source>
        <dbReference type="ARBA" id="ARBA00022576"/>
    </source>
</evidence>
<dbReference type="InterPro" id="IPR050571">
    <property type="entry name" value="Class-IV_PLP-Dep_Aminotrnsfr"/>
</dbReference>
<comment type="catalytic activity">
    <reaction evidence="10 12">
        <text>L-isoleucine + 2-oxoglutarate = (S)-3-methyl-2-oxopentanoate + L-glutamate</text>
        <dbReference type="Rhea" id="RHEA:24801"/>
        <dbReference type="ChEBI" id="CHEBI:16810"/>
        <dbReference type="ChEBI" id="CHEBI:29985"/>
        <dbReference type="ChEBI" id="CHEBI:35146"/>
        <dbReference type="ChEBI" id="CHEBI:58045"/>
        <dbReference type="EC" id="2.6.1.42"/>
    </reaction>
</comment>
<dbReference type="InterPro" id="IPR005785">
    <property type="entry name" value="B_amino_transI"/>
</dbReference>
<evidence type="ECO:0000256" key="4">
    <source>
        <dbReference type="ARBA" id="ARBA00005072"/>
    </source>
</evidence>
<evidence type="ECO:0000313" key="14">
    <source>
        <dbReference type="Proteomes" id="UP000270185"/>
    </source>
</evidence>
<dbReference type="Pfam" id="PF01063">
    <property type="entry name" value="Aminotran_4"/>
    <property type="match status" value="1"/>
</dbReference>
<dbReference type="GO" id="GO:0052654">
    <property type="term" value="F:L-leucine-2-oxoglutarate transaminase activity"/>
    <property type="evidence" value="ECO:0007669"/>
    <property type="project" value="RHEA"/>
</dbReference>
<dbReference type="GO" id="GO:0009099">
    <property type="term" value="P:L-valine biosynthetic process"/>
    <property type="evidence" value="ECO:0007669"/>
    <property type="project" value="UniProtKB-UniPathway"/>
</dbReference>
<evidence type="ECO:0000256" key="9">
    <source>
        <dbReference type="ARBA" id="ARBA00048212"/>
    </source>
</evidence>
<dbReference type="Gene3D" id="3.20.10.10">
    <property type="entry name" value="D-amino Acid Aminotransferase, subunit A, domain 2"/>
    <property type="match status" value="1"/>
</dbReference>
<keyword evidence="14" id="KW-1185">Reference proteome</keyword>
<dbReference type="InterPro" id="IPR001544">
    <property type="entry name" value="Aminotrans_IV"/>
</dbReference>
<dbReference type="UniPathway" id="UPA00048">
    <property type="reaction ID" value="UER00073"/>
</dbReference>
<dbReference type="Proteomes" id="UP000270185">
    <property type="component" value="Chromosome"/>
</dbReference>
<evidence type="ECO:0000256" key="5">
    <source>
        <dbReference type="ARBA" id="ARBA00009320"/>
    </source>
</evidence>
<dbReference type="FunFam" id="3.20.10.10:FF:000002">
    <property type="entry name" value="D-alanine aminotransferase"/>
    <property type="match status" value="1"/>
</dbReference>
<evidence type="ECO:0000313" key="13">
    <source>
        <dbReference type="EMBL" id="AZI33480.1"/>
    </source>
</evidence>
<evidence type="ECO:0000256" key="7">
    <source>
        <dbReference type="ARBA" id="ARBA00022679"/>
    </source>
</evidence>
<name>A0A3G8XJ96_9FLAO</name>
<comment type="function">
    <text evidence="12">Acts on leucine, isoleucine and valine.</text>
</comment>
<gene>
    <name evidence="12" type="primary">ilvE</name>
    <name evidence="13" type="ORF">EIB73_09925</name>
</gene>
<proteinExistence type="inferred from homology"/>
<evidence type="ECO:0000256" key="8">
    <source>
        <dbReference type="ARBA" id="ARBA00022898"/>
    </source>
</evidence>
<comment type="pathway">
    <text evidence="4 12">Amino-acid biosynthesis; L-leucine biosynthesis; L-leucine from 3-methyl-2-oxobutanoate: step 4/4.</text>
</comment>
<dbReference type="NCBIfam" id="NF005146">
    <property type="entry name" value="PRK06606.1"/>
    <property type="match status" value="1"/>
</dbReference>
<evidence type="ECO:0000256" key="12">
    <source>
        <dbReference type="RuleBase" id="RU364094"/>
    </source>
</evidence>
<dbReference type="InterPro" id="IPR043132">
    <property type="entry name" value="BCAT-like_C"/>
</dbReference>
<dbReference type="InterPro" id="IPR043131">
    <property type="entry name" value="BCAT-like_N"/>
</dbReference>
<dbReference type="InterPro" id="IPR036038">
    <property type="entry name" value="Aminotransferase-like"/>
</dbReference>
<dbReference type="NCBIfam" id="TIGR01122">
    <property type="entry name" value="ilvE_I"/>
    <property type="match status" value="1"/>
</dbReference>
<comment type="pathway">
    <text evidence="3 12">Amino-acid biosynthesis; L-valine biosynthesis; L-valine from pyruvate: step 4/4.</text>
</comment>
<keyword evidence="12" id="KW-0100">Branched-chain amino acid biosynthesis</keyword>